<accession>A0A0D8BPK0</accession>
<dbReference type="PANTHER" id="PTHR32294">
    <property type="entry name" value="DNA POLYMERASE III SUBUNIT ALPHA"/>
    <property type="match status" value="1"/>
</dbReference>
<gene>
    <name evidence="8" type="primary">dnaE</name>
    <name evidence="8" type="ORF">LG52_2971</name>
</gene>
<evidence type="ECO:0000256" key="3">
    <source>
        <dbReference type="ARBA" id="ARBA00022695"/>
    </source>
</evidence>
<dbReference type="InterPro" id="IPR003141">
    <property type="entry name" value="Pol/His_phosphatase_N"/>
</dbReference>
<dbReference type="InterPro" id="IPR041931">
    <property type="entry name" value="DNA_pol3_alpha_thumb_dom"/>
</dbReference>
<dbReference type="Pfam" id="PF17657">
    <property type="entry name" value="DNA_pol3_finger"/>
    <property type="match status" value="1"/>
</dbReference>
<comment type="catalytic activity">
    <reaction evidence="6">
        <text>DNA(n) + a 2'-deoxyribonucleoside 5'-triphosphate = DNA(n+1) + diphosphate</text>
        <dbReference type="Rhea" id="RHEA:22508"/>
        <dbReference type="Rhea" id="RHEA-COMP:17339"/>
        <dbReference type="Rhea" id="RHEA-COMP:17340"/>
        <dbReference type="ChEBI" id="CHEBI:33019"/>
        <dbReference type="ChEBI" id="CHEBI:61560"/>
        <dbReference type="ChEBI" id="CHEBI:173112"/>
        <dbReference type="EC" id="2.7.7.7"/>
    </reaction>
</comment>
<dbReference type="SMART" id="SM00481">
    <property type="entry name" value="POLIIIAc"/>
    <property type="match status" value="1"/>
</dbReference>
<dbReference type="Gene3D" id="3.20.20.140">
    <property type="entry name" value="Metal-dependent hydrolases"/>
    <property type="match status" value="1"/>
</dbReference>
<keyword evidence="3 8" id="KW-0548">Nucleotidyltransferase</keyword>
<evidence type="ECO:0000259" key="7">
    <source>
        <dbReference type="SMART" id="SM00481"/>
    </source>
</evidence>
<proteinExistence type="predicted"/>
<keyword evidence="4" id="KW-0235">DNA replication</keyword>
<organism evidence="8 9">
    <name type="scientific">Geobacillus kaustophilus</name>
    <dbReference type="NCBI Taxonomy" id="1462"/>
    <lineage>
        <taxon>Bacteria</taxon>
        <taxon>Bacillati</taxon>
        <taxon>Bacillota</taxon>
        <taxon>Bacilli</taxon>
        <taxon>Bacillales</taxon>
        <taxon>Anoxybacillaceae</taxon>
        <taxon>Geobacillus</taxon>
        <taxon>Geobacillus thermoleovorans group</taxon>
    </lineage>
</organism>
<dbReference type="PANTHER" id="PTHR32294:SF0">
    <property type="entry name" value="DNA POLYMERASE III SUBUNIT ALPHA"/>
    <property type="match status" value="1"/>
</dbReference>
<dbReference type="OrthoDB" id="9803237at2"/>
<dbReference type="AlphaFoldDB" id="A0A0D8BPK0"/>
<evidence type="ECO:0000256" key="2">
    <source>
        <dbReference type="ARBA" id="ARBA00022679"/>
    </source>
</evidence>
<feature type="domain" description="Polymerase/histidinol phosphatase N-terminal" evidence="7">
    <location>
        <begin position="8"/>
        <end position="75"/>
    </location>
</feature>
<dbReference type="GO" id="GO:0008408">
    <property type="term" value="F:3'-5' exonuclease activity"/>
    <property type="evidence" value="ECO:0007669"/>
    <property type="project" value="InterPro"/>
</dbReference>
<protein>
    <recommendedName>
        <fullName evidence="1">DNA-directed DNA polymerase</fullName>
        <ecNumber evidence="1">2.7.7.7</ecNumber>
    </recommendedName>
</protein>
<dbReference type="InterPro" id="IPR004805">
    <property type="entry name" value="DnaE2/DnaE/PolC"/>
</dbReference>
<dbReference type="RefSeq" id="WP_044732477.1">
    <property type="nucleotide sequence ID" value="NZ_JYBP01000003.1"/>
</dbReference>
<evidence type="ECO:0000256" key="1">
    <source>
        <dbReference type="ARBA" id="ARBA00012417"/>
    </source>
</evidence>
<evidence type="ECO:0000256" key="6">
    <source>
        <dbReference type="ARBA" id="ARBA00049244"/>
    </source>
</evidence>
<keyword evidence="5" id="KW-0239">DNA-directed DNA polymerase</keyword>
<keyword evidence="2 8" id="KW-0808">Transferase</keyword>
<dbReference type="Pfam" id="PF07733">
    <property type="entry name" value="DNA_pol3_alpha"/>
    <property type="match status" value="1"/>
</dbReference>
<dbReference type="SUPFAM" id="SSF89550">
    <property type="entry name" value="PHP domain-like"/>
    <property type="match status" value="1"/>
</dbReference>
<evidence type="ECO:0000313" key="8">
    <source>
        <dbReference type="EMBL" id="KJE25929.1"/>
    </source>
</evidence>
<evidence type="ECO:0000256" key="5">
    <source>
        <dbReference type="ARBA" id="ARBA00022932"/>
    </source>
</evidence>
<dbReference type="Proteomes" id="UP000032522">
    <property type="component" value="Unassembled WGS sequence"/>
</dbReference>
<reference evidence="8 9" key="1">
    <citation type="submission" date="2015-01" db="EMBL/GenBank/DDBJ databases">
        <authorList>
            <person name="Filippidou S."/>
            <person name="Jeanneret N."/>
            <person name="Russel-Delif L."/>
            <person name="Junier T."/>
            <person name="Wunderlin T."/>
            <person name="Molina V."/>
            <person name="Johnson S.L."/>
            <person name="Davenport K.W."/>
            <person name="Chain P.S."/>
            <person name="Dorador C."/>
            <person name="Junier P."/>
        </authorList>
    </citation>
    <scope>NUCLEOTIDE SEQUENCE [LARGE SCALE GENOMIC DNA]</scope>
    <source>
        <strain evidence="8 9">Et7/4</strain>
    </source>
</reference>
<name>A0A0D8BPK0_GEOKU</name>
<dbReference type="NCBIfam" id="TIGR00594">
    <property type="entry name" value="polc"/>
    <property type="match status" value="1"/>
</dbReference>
<dbReference type="Gene3D" id="1.10.150.870">
    <property type="match status" value="1"/>
</dbReference>
<comment type="caution">
    <text evidence="8">The sequence shown here is derived from an EMBL/GenBank/DDBJ whole genome shotgun (WGS) entry which is preliminary data.</text>
</comment>
<dbReference type="InterPro" id="IPR011708">
    <property type="entry name" value="DNA_pol3_alpha_NTPase_dom"/>
</dbReference>
<dbReference type="InterPro" id="IPR016195">
    <property type="entry name" value="Pol/histidinol_Pase-like"/>
</dbReference>
<dbReference type="Pfam" id="PF14579">
    <property type="entry name" value="HHH_6"/>
    <property type="match status" value="1"/>
</dbReference>
<dbReference type="CDD" id="cd04485">
    <property type="entry name" value="DnaE_OBF"/>
    <property type="match status" value="1"/>
</dbReference>
<dbReference type="InterPro" id="IPR004013">
    <property type="entry name" value="PHP_dom"/>
</dbReference>
<dbReference type="Pfam" id="PF02811">
    <property type="entry name" value="PHP"/>
    <property type="match status" value="1"/>
</dbReference>
<dbReference type="Gene3D" id="1.10.10.1600">
    <property type="entry name" value="Bacterial DNA polymerase III alpha subunit, thumb domain"/>
    <property type="match status" value="1"/>
</dbReference>
<evidence type="ECO:0000313" key="9">
    <source>
        <dbReference type="Proteomes" id="UP000032522"/>
    </source>
</evidence>
<dbReference type="PATRIC" id="fig|1462.6.peg.3248"/>
<dbReference type="EMBL" id="JYBP01000003">
    <property type="protein sequence ID" value="KJE25929.1"/>
    <property type="molecule type" value="Genomic_DNA"/>
</dbReference>
<dbReference type="EC" id="2.7.7.7" evidence="1"/>
<dbReference type="GO" id="GO:0006260">
    <property type="term" value="P:DNA replication"/>
    <property type="evidence" value="ECO:0007669"/>
    <property type="project" value="UniProtKB-KW"/>
</dbReference>
<dbReference type="InterPro" id="IPR040982">
    <property type="entry name" value="DNA_pol3_finger"/>
</dbReference>
<evidence type="ECO:0000256" key="4">
    <source>
        <dbReference type="ARBA" id="ARBA00022705"/>
    </source>
</evidence>
<sequence>MAIKIDFNHIHSHSCFSKRDAHSRIDLMVQRAKENGQRAIALTDHGVLHGIPELFREAQKHGIKPIAGMEGYLAPEGRQKPSKHYHQIIIAKNEQGWKNLMKLSSEAFMTGFYNKPRIDMELLMKHKQGLILTSSCLAGWIPQLILQGELREARQVAEKFQAIFGEDFYLEIQPNTIPAQEIVNKELIKMSKELGIELVATCDAHYVDKSDAKAHQAMLCLGRGKRMLTEDTPKYDGEPTYYLQHGKEVYINLKKQGIEPEVIIQAMNNTGKIVDKVNFELKKERDLLPEFPLPEGTDKDKLLGEMVKEGLKRKVKPVTKQYVERLQYELKVIREKGYQDYFLIVSDAIKFAKSRGIEVGKGRGSGAGSLVAYLLDITEVDPIKHGLFFERFLDVTRQKMPDIDTDIEDTRRYEVIDYLKQKYGKERVAQIANYGRMTAKQAFKNALMVYDVPFAKAQEITNMIDDHAKTIEEAYQLNPQLKALKNKKVKRNDGKMVELKEVFEVAEKFEFVVDKLGKHAGGVLITPTDITDYFPIFGTDDERIVQWDKDDIEQLGGVKFDFLGLKTLTMVGLAVKSIEREYGIKIDTNEIVRNPNDPKVYELIASGKTQNLFQLNSSGMQQLCKAVKPTKFEHIVAINALYRPPALASGDTWRYARIKNGEEEEYYSHPEEKAITGETYGIITYQEHVMQLVHHFAGWDYGYGDKLRKMTPEQLEELRPKFLADSKARGYDEKSMNEIWDRIVRYMGYGFNKSHGVAYSMLTYLTGWLEVHYPEHWMAAIMSVKMGEQEKVAQIFGEIKQAGFDVQPPDVNKSEKLFTAHGGKIVFPLGTINGVGDKAVDELLSKRPFNSLEEVMEKCDLRVVNKRAMKPLIFAGAFDSLYPELTRKDIYVKYLELKGEKKSEIEKAKQMEWNDTIKAELEKELIGIYLTSHPLEKFNFRKWEEWSDGAKNVLIGGKITKVKTFLDKNQNRMAFLSVETLEGIREVVVFASTFKKYKDLCKEGLFVMIEGRKDGDKLLANKLKELIV</sequence>
<dbReference type="GO" id="GO:0003887">
    <property type="term" value="F:DNA-directed DNA polymerase activity"/>
    <property type="evidence" value="ECO:0007669"/>
    <property type="project" value="UniProtKB-KW"/>
</dbReference>
<dbReference type="InterPro" id="IPR029460">
    <property type="entry name" value="DNAPol_HHH"/>
</dbReference>